<feature type="coiled-coil region" evidence="1">
    <location>
        <begin position="143"/>
        <end position="325"/>
    </location>
</feature>
<feature type="region of interest" description="Disordered" evidence="2">
    <location>
        <begin position="683"/>
        <end position="721"/>
    </location>
</feature>
<dbReference type="Proteomes" id="UP001174677">
    <property type="component" value="Chromosome 1"/>
</dbReference>
<feature type="coiled-coil region" evidence="1">
    <location>
        <begin position="534"/>
        <end position="683"/>
    </location>
</feature>
<evidence type="ECO:0000256" key="2">
    <source>
        <dbReference type="SAM" id="MobiDB-lite"/>
    </source>
</evidence>
<dbReference type="EMBL" id="JARPOI010000001">
    <property type="protein sequence ID" value="KAJ9190130.1"/>
    <property type="molecule type" value="Genomic_DNA"/>
</dbReference>
<evidence type="ECO:0000256" key="1">
    <source>
        <dbReference type="SAM" id="Coils"/>
    </source>
</evidence>
<gene>
    <name evidence="3" type="ORF">P3X46_001359</name>
</gene>
<feature type="compositionally biased region" description="Basic residues" evidence="2">
    <location>
        <begin position="711"/>
        <end position="721"/>
    </location>
</feature>
<feature type="coiled-coil region" evidence="1">
    <location>
        <begin position="379"/>
        <end position="483"/>
    </location>
</feature>
<proteinExistence type="predicted"/>
<reference evidence="3" key="1">
    <citation type="journal article" date="2023" name="Plant Biotechnol. J.">
        <title>Chromosome-level wild Hevea brasiliensis genome provides new tools for genomic-assisted breeding and valuable loci to elevate rubber yield.</title>
        <authorList>
            <person name="Cheng H."/>
            <person name="Song X."/>
            <person name="Hu Y."/>
            <person name="Wu T."/>
            <person name="Yang Q."/>
            <person name="An Z."/>
            <person name="Feng S."/>
            <person name="Deng Z."/>
            <person name="Wu W."/>
            <person name="Zeng X."/>
            <person name="Tu M."/>
            <person name="Wang X."/>
            <person name="Huang H."/>
        </authorList>
    </citation>
    <scope>NUCLEOTIDE SEQUENCE</scope>
    <source>
        <strain evidence="3">MT/VB/25A 57/8</strain>
    </source>
</reference>
<dbReference type="PANTHER" id="PTHR43941">
    <property type="entry name" value="STRUCTURAL MAINTENANCE OF CHROMOSOMES PROTEIN 2"/>
    <property type="match status" value="1"/>
</dbReference>
<organism evidence="3 4">
    <name type="scientific">Hevea brasiliensis</name>
    <name type="common">Para rubber tree</name>
    <name type="synonym">Siphonia brasiliensis</name>
    <dbReference type="NCBI Taxonomy" id="3981"/>
    <lineage>
        <taxon>Eukaryota</taxon>
        <taxon>Viridiplantae</taxon>
        <taxon>Streptophyta</taxon>
        <taxon>Embryophyta</taxon>
        <taxon>Tracheophyta</taxon>
        <taxon>Spermatophyta</taxon>
        <taxon>Magnoliopsida</taxon>
        <taxon>eudicotyledons</taxon>
        <taxon>Gunneridae</taxon>
        <taxon>Pentapetalae</taxon>
        <taxon>rosids</taxon>
        <taxon>fabids</taxon>
        <taxon>Malpighiales</taxon>
        <taxon>Euphorbiaceae</taxon>
        <taxon>Crotonoideae</taxon>
        <taxon>Micrandreae</taxon>
        <taxon>Hevea</taxon>
    </lineage>
</organism>
<sequence length="721" mass="82039">MGFAMGSSHLLQSHFLPSSSFSSSHSHSVLLNAKNCNGKTKKKRATIVACTRQEDPDDIVFSKKRAVLFVGITVLPFLQLRARAIEGSFTKESELKTPEDNSKEQLALQRYTPPNPFLSLLNVLGVFGTGVIGALYALTKKEKKATETAIESMTAKLKEKEAAIVSLEKNFESKLLNKQEEWTKQLRRAKDEQLVLVNQLKSANSTITGLGQELKNEKRTVDELKFQMDILETNLSKAEEDKKALERELKEKLNSIEVLQDKTNLLSLELKDEEDNVQHLTSSLAEKELELKNLSTTYKETKDELAKAQREITALKDELWKNRKELESKNSVVDELNLAVSSLMFERDESNKKLDAVQECYSDLKLSSEKKAALDTKLLAEREDELHQLKEKLELALNEVSRNQAMITDLTQVKVDLRKMLDTELNNVMNLKHELQGTQEDLGKLRNEASDLAKELQQSRNRCTDLEAEVSRVQAEFSEAAETMRKRLEKETQSGEVLANEIIAVREQLMKTKDEMQLMSHELAAVTENRDSVQKELIDVYQKAEVTANELREEKKIVSSLNKELQRLENQIMKDREARKSLETDLEDATKSLDEMNRNALILSGELEKANSRISNLEDEKEVLYKSLTKQKNASKEAQENMEDAHSIVLMLGKEREILEKKAKKFEEELAFAKGEILKLRSQINSSKTPGKEQKSQKSEAEDKISVTAKRTGRRRRANSQ</sequence>
<keyword evidence="4" id="KW-1185">Reference proteome</keyword>
<accession>A0ABQ9NE51</accession>
<name>A0ABQ9NE51_HEVBR</name>
<comment type="caution">
    <text evidence="3">The sequence shown here is derived from an EMBL/GenBank/DDBJ whole genome shotgun (WGS) entry which is preliminary data.</text>
</comment>
<evidence type="ECO:0000313" key="3">
    <source>
        <dbReference type="EMBL" id="KAJ9190130.1"/>
    </source>
</evidence>
<evidence type="ECO:0000313" key="4">
    <source>
        <dbReference type="Proteomes" id="UP001174677"/>
    </source>
</evidence>
<keyword evidence="1" id="KW-0175">Coiled coil</keyword>
<feature type="compositionally biased region" description="Basic and acidic residues" evidence="2">
    <location>
        <begin position="690"/>
        <end position="705"/>
    </location>
</feature>
<protein>
    <recommendedName>
        <fullName evidence="5">MAR-binding filament-like protein 1-1</fullName>
    </recommendedName>
</protein>
<dbReference type="SUPFAM" id="SSF57997">
    <property type="entry name" value="Tropomyosin"/>
    <property type="match status" value="1"/>
</dbReference>
<evidence type="ECO:0008006" key="5">
    <source>
        <dbReference type="Google" id="ProtNLM"/>
    </source>
</evidence>
<dbReference type="PANTHER" id="PTHR43941:SF5">
    <property type="entry name" value="ELKS_RAB6-INTERACTING_CAST FAMILY PROTEIN"/>
    <property type="match status" value="1"/>
</dbReference>